<dbReference type="InParanoid" id="Q01UC3"/>
<evidence type="ECO:0008006" key="3">
    <source>
        <dbReference type="Google" id="ProtNLM"/>
    </source>
</evidence>
<dbReference type="OrthoDB" id="193343at2"/>
<dbReference type="GO" id="GO:0005886">
    <property type="term" value="C:plasma membrane"/>
    <property type="evidence" value="ECO:0007669"/>
    <property type="project" value="TreeGrafter"/>
</dbReference>
<gene>
    <name evidence="2" type="ordered locus">Acid_5800</name>
</gene>
<organism evidence="2">
    <name type="scientific">Solibacter usitatus (strain Ellin6076)</name>
    <dbReference type="NCBI Taxonomy" id="234267"/>
    <lineage>
        <taxon>Bacteria</taxon>
        <taxon>Pseudomonadati</taxon>
        <taxon>Acidobacteriota</taxon>
        <taxon>Terriglobia</taxon>
        <taxon>Bryobacterales</taxon>
        <taxon>Solibacteraceae</taxon>
        <taxon>Candidatus Solibacter</taxon>
    </lineage>
</organism>
<accession>Q01UC3</accession>
<proteinExistence type="predicted"/>
<evidence type="ECO:0000313" key="2">
    <source>
        <dbReference type="EMBL" id="ABJ86747.1"/>
    </source>
</evidence>
<dbReference type="InterPro" id="IPR052712">
    <property type="entry name" value="Acid_resist_chaperone_HdeD"/>
</dbReference>
<dbReference type="Pfam" id="PF03729">
    <property type="entry name" value="DUF308"/>
    <property type="match status" value="2"/>
</dbReference>
<feature type="transmembrane region" description="Helical" evidence="1">
    <location>
        <begin position="97"/>
        <end position="118"/>
    </location>
</feature>
<dbReference type="EMBL" id="CP000473">
    <property type="protein sequence ID" value="ABJ86747.1"/>
    <property type="molecule type" value="Genomic_DNA"/>
</dbReference>
<feature type="transmembrane region" description="Helical" evidence="1">
    <location>
        <begin position="46"/>
        <end position="66"/>
    </location>
</feature>
<keyword evidence="1" id="KW-0812">Transmembrane</keyword>
<dbReference type="PANTHER" id="PTHR34989:SF1">
    <property type="entry name" value="PROTEIN HDED"/>
    <property type="match status" value="1"/>
</dbReference>
<dbReference type="AlphaFoldDB" id="Q01UC3"/>
<name>Q01UC3_SOLUE</name>
<reference evidence="2" key="1">
    <citation type="submission" date="2006-10" db="EMBL/GenBank/DDBJ databases">
        <title>Complete sequence of Solibacter usitatus Ellin6076.</title>
        <authorList>
            <consortium name="US DOE Joint Genome Institute"/>
            <person name="Copeland A."/>
            <person name="Lucas S."/>
            <person name="Lapidus A."/>
            <person name="Barry K."/>
            <person name="Detter J.C."/>
            <person name="Glavina del Rio T."/>
            <person name="Hammon N."/>
            <person name="Israni S."/>
            <person name="Dalin E."/>
            <person name="Tice H."/>
            <person name="Pitluck S."/>
            <person name="Thompson L.S."/>
            <person name="Brettin T."/>
            <person name="Bruce D."/>
            <person name="Han C."/>
            <person name="Tapia R."/>
            <person name="Gilna P."/>
            <person name="Schmutz J."/>
            <person name="Larimer F."/>
            <person name="Land M."/>
            <person name="Hauser L."/>
            <person name="Kyrpides N."/>
            <person name="Mikhailova N."/>
            <person name="Janssen P.H."/>
            <person name="Kuske C.R."/>
            <person name="Richardson P."/>
        </authorList>
    </citation>
    <scope>NUCLEOTIDE SEQUENCE</scope>
    <source>
        <strain evidence="2">Ellin6076</strain>
    </source>
</reference>
<feature type="transmembrane region" description="Helical" evidence="1">
    <location>
        <begin position="130"/>
        <end position="152"/>
    </location>
</feature>
<dbReference type="InterPro" id="IPR005325">
    <property type="entry name" value="DUF308_memb"/>
</dbReference>
<dbReference type="eggNOG" id="COG3247">
    <property type="taxonomic scope" value="Bacteria"/>
</dbReference>
<evidence type="ECO:0000256" key="1">
    <source>
        <dbReference type="SAM" id="Phobius"/>
    </source>
</evidence>
<keyword evidence="1" id="KW-1133">Transmembrane helix</keyword>
<dbReference type="PANTHER" id="PTHR34989">
    <property type="entry name" value="PROTEIN HDED"/>
    <property type="match status" value="1"/>
</dbReference>
<dbReference type="KEGG" id="sus:Acid_5800"/>
<dbReference type="HOGENOM" id="CLU_091585_5_1_0"/>
<protein>
    <recommendedName>
        <fullName evidence="3">HdeD family acid-resistance protein</fullName>
    </recommendedName>
</protein>
<sequence length="188" mass="19908">MTENPSTASTGLVLGRGWVVLLRGLTAIAFGVLAFAWPGVTLARLVLLFGLYAIVHAILSAAAAIGNRGQHGCLLLAIEAIVGFWAGVMTLRSGSATPMAFVLLVWLWALGTGILRIVEAIRLRKDIPGDIWLALSGVVTVLFGLMLVSRFFVGVVGLALLIAAFAVICGIFEILLGWELRTMRHGSA</sequence>
<keyword evidence="1" id="KW-0472">Membrane</keyword>
<feature type="transmembrane region" description="Helical" evidence="1">
    <location>
        <begin position="158"/>
        <end position="178"/>
    </location>
</feature>
<dbReference type="STRING" id="234267.Acid_5800"/>
<feature type="transmembrane region" description="Helical" evidence="1">
    <location>
        <begin position="20"/>
        <end position="40"/>
    </location>
</feature>
<feature type="transmembrane region" description="Helical" evidence="1">
    <location>
        <begin position="73"/>
        <end position="91"/>
    </location>
</feature>